<dbReference type="GO" id="GO:0009368">
    <property type="term" value="C:endopeptidase Clp complex"/>
    <property type="evidence" value="ECO:0007669"/>
    <property type="project" value="TreeGrafter"/>
</dbReference>
<dbReference type="GO" id="GO:0006515">
    <property type="term" value="P:protein quality control for misfolded or incompletely synthesized proteins"/>
    <property type="evidence" value="ECO:0007669"/>
    <property type="project" value="TreeGrafter"/>
</dbReference>
<dbReference type="EMBL" id="MT141974">
    <property type="protein sequence ID" value="QJA72740.1"/>
    <property type="molecule type" value="Genomic_DNA"/>
</dbReference>
<reference evidence="2" key="1">
    <citation type="submission" date="2020-03" db="EMBL/GenBank/DDBJ databases">
        <title>The deep terrestrial virosphere.</title>
        <authorList>
            <person name="Holmfeldt K."/>
            <person name="Nilsson E."/>
            <person name="Simone D."/>
            <person name="Lopez-Fernandez M."/>
            <person name="Wu X."/>
            <person name="de Brujin I."/>
            <person name="Lundin D."/>
            <person name="Andersson A."/>
            <person name="Bertilsson S."/>
            <person name="Dopson M."/>
        </authorList>
    </citation>
    <scope>NUCLEOTIDE SEQUENCE</scope>
    <source>
        <strain evidence="2">MM415A02626</strain>
    </source>
</reference>
<dbReference type="InterPro" id="IPR001907">
    <property type="entry name" value="ClpP"/>
</dbReference>
<dbReference type="InterPro" id="IPR029045">
    <property type="entry name" value="ClpP/crotonase-like_dom_sf"/>
</dbReference>
<dbReference type="CDD" id="cd07017">
    <property type="entry name" value="S14_ClpP_2"/>
    <property type="match status" value="1"/>
</dbReference>
<dbReference type="GO" id="GO:0004176">
    <property type="term" value="F:ATP-dependent peptidase activity"/>
    <property type="evidence" value="ECO:0007669"/>
    <property type="project" value="InterPro"/>
</dbReference>
<gene>
    <name evidence="2" type="ORF">MM415A02626_0013</name>
</gene>
<sequence>MLYPRTVELNGKDELVTNEQMVNYKEHMTQEHRTLFFSGAITGETDSRHLMLAMDSLSHDPIKLFITSPGGDLDTTFLLYDTMKSLQSPVITIGEYCASAAAILLAAGSKRYLRPHAKVMLHLPAGQMGGDAKDWDIQHKQMEKYRNTVVDILRECGAKKSPQEILADIDRDYWMEPGEAIEYGLADEVLTKEIWRSWMKEVTK</sequence>
<dbReference type="PANTHER" id="PTHR10381">
    <property type="entry name" value="ATP-DEPENDENT CLP PROTEASE PROTEOLYTIC SUBUNIT"/>
    <property type="match status" value="1"/>
</dbReference>
<dbReference type="Gene3D" id="3.90.226.10">
    <property type="entry name" value="2-enoyl-CoA Hydratase, Chain A, domain 1"/>
    <property type="match status" value="1"/>
</dbReference>
<protein>
    <submittedName>
        <fullName evidence="2">Putative protease</fullName>
    </submittedName>
</protein>
<dbReference type="GO" id="GO:0004252">
    <property type="term" value="F:serine-type endopeptidase activity"/>
    <property type="evidence" value="ECO:0007669"/>
    <property type="project" value="InterPro"/>
</dbReference>
<evidence type="ECO:0000313" key="2">
    <source>
        <dbReference type="EMBL" id="QJA72740.1"/>
    </source>
</evidence>
<accession>A0A6M3JS42</accession>
<dbReference type="GO" id="GO:0051117">
    <property type="term" value="F:ATPase binding"/>
    <property type="evidence" value="ECO:0007669"/>
    <property type="project" value="TreeGrafter"/>
</dbReference>
<dbReference type="InterPro" id="IPR023562">
    <property type="entry name" value="ClpP/TepA"/>
</dbReference>
<organism evidence="2">
    <name type="scientific">viral metagenome</name>
    <dbReference type="NCBI Taxonomy" id="1070528"/>
    <lineage>
        <taxon>unclassified sequences</taxon>
        <taxon>metagenomes</taxon>
        <taxon>organismal metagenomes</taxon>
    </lineage>
</organism>
<dbReference type="AlphaFoldDB" id="A0A6M3JS42"/>
<dbReference type="PRINTS" id="PR00127">
    <property type="entry name" value="CLPPROTEASEP"/>
</dbReference>
<name>A0A6M3JS42_9ZZZZ</name>
<dbReference type="Pfam" id="PF00574">
    <property type="entry name" value="CLP_protease"/>
    <property type="match status" value="1"/>
</dbReference>
<proteinExistence type="inferred from homology"/>
<evidence type="ECO:0000256" key="1">
    <source>
        <dbReference type="ARBA" id="ARBA00007039"/>
    </source>
</evidence>
<dbReference type="SUPFAM" id="SSF52096">
    <property type="entry name" value="ClpP/crotonase"/>
    <property type="match status" value="1"/>
</dbReference>
<comment type="similarity">
    <text evidence="1">Belongs to the peptidase S14 family.</text>
</comment>
<keyword evidence="2" id="KW-0378">Hydrolase</keyword>
<dbReference type="PANTHER" id="PTHR10381:SF11">
    <property type="entry name" value="ATP-DEPENDENT CLP PROTEASE PROTEOLYTIC SUBUNIT, MITOCHONDRIAL"/>
    <property type="match status" value="1"/>
</dbReference>
<keyword evidence="2" id="KW-0645">Protease</keyword>